<keyword evidence="3" id="KW-1185">Reference proteome</keyword>
<dbReference type="EMBL" id="JAVYJV010000012">
    <property type="protein sequence ID" value="KAK4356880.1"/>
    <property type="molecule type" value="Genomic_DNA"/>
</dbReference>
<keyword evidence="1" id="KW-1133">Transmembrane helix</keyword>
<protein>
    <submittedName>
        <fullName evidence="2">Uncharacterized protein</fullName>
    </submittedName>
</protein>
<sequence length="108" mass="12720">MLFFIFGGFWGSGPNQKREEKGRFLVGFLVRSESKRRFLEVRKSSSSFEIRNSKSKILLSLQGIKSKKSNTPRRLFILLLFFLLSLILLYFIMYCNIIVLLKLLKHLE</sequence>
<name>A0AAE1RSK2_9SOLA</name>
<dbReference type="AlphaFoldDB" id="A0AAE1RSK2"/>
<keyword evidence="1" id="KW-0472">Membrane</keyword>
<dbReference type="Proteomes" id="UP001291623">
    <property type="component" value="Unassembled WGS sequence"/>
</dbReference>
<evidence type="ECO:0000256" key="1">
    <source>
        <dbReference type="SAM" id="Phobius"/>
    </source>
</evidence>
<comment type="caution">
    <text evidence="2">The sequence shown here is derived from an EMBL/GenBank/DDBJ whole genome shotgun (WGS) entry which is preliminary data.</text>
</comment>
<keyword evidence="1" id="KW-0812">Transmembrane</keyword>
<reference evidence="2" key="1">
    <citation type="submission" date="2023-12" db="EMBL/GenBank/DDBJ databases">
        <title>Genome assembly of Anisodus tanguticus.</title>
        <authorList>
            <person name="Wang Y.-J."/>
        </authorList>
    </citation>
    <scope>NUCLEOTIDE SEQUENCE</scope>
    <source>
        <strain evidence="2">KB-2021</strain>
        <tissue evidence="2">Leaf</tissue>
    </source>
</reference>
<evidence type="ECO:0000313" key="2">
    <source>
        <dbReference type="EMBL" id="KAK4356880.1"/>
    </source>
</evidence>
<accession>A0AAE1RSK2</accession>
<organism evidence="2 3">
    <name type="scientific">Anisodus tanguticus</name>
    <dbReference type="NCBI Taxonomy" id="243964"/>
    <lineage>
        <taxon>Eukaryota</taxon>
        <taxon>Viridiplantae</taxon>
        <taxon>Streptophyta</taxon>
        <taxon>Embryophyta</taxon>
        <taxon>Tracheophyta</taxon>
        <taxon>Spermatophyta</taxon>
        <taxon>Magnoliopsida</taxon>
        <taxon>eudicotyledons</taxon>
        <taxon>Gunneridae</taxon>
        <taxon>Pentapetalae</taxon>
        <taxon>asterids</taxon>
        <taxon>lamiids</taxon>
        <taxon>Solanales</taxon>
        <taxon>Solanaceae</taxon>
        <taxon>Solanoideae</taxon>
        <taxon>Hyoscyameae</taxon>
        <taxon>Anisodus</taxon>
    </lineage>
</organism>
<proteinExistence type="predicted"/>
<feature type="transmembrane region" description="Helical" evidence="1">
    <location>
        <begin position="75"/>
        <end position="101"/>
    </location>
</feature>
<gene>
    <name evidence="2" type="ORF">RND71_022490</name>
</gene>
<evidence type="ECO:0000313" key="3">
    <source>
        <dbReference type="Proteomes" id="UP001291623"/>
    </source>
</evidence>